<sequence>MLTIEARHLHERELLLQQQLMEKSELLRKQDLALASAPPDKENVLVRASLLLRHAAEITDLVTCYADQWAKLKERHEHELAGGNAMP</sequence>
<organism evidence="1 2">
    <name type="scientific">Dyadobacter linearis</name>
    <dbReference type="NCBI Taxonomy" id="2823330"/>
    <lineage>
        <taxon>Bacteria</taxon>
        <taxon>Pseudomonadati</taxon>
        <taxon>Bacteroidota</taxon>
        <taxon>Cytophagia</taxon>
        <taxon>Cytophagales</taxon>
        <taxon>Spirosomataceae</taxon>
        <taxon>Dyadobacter</taxon>
    </lineage>
</organism>
<dbReference type="Proteomes" id="UP000679725">
    <property type="component" value="Unassembled WGS sequence"/>
</dbReference>
<dbReference type="RefSeq" id="WP_215236530.1">
    <property type="nucleotide sequence ID" value="NZ_CAJRAU010000012.1"/>
</dbReference>
<proteinExistence type="predicted"/>
<accession>A0ABN7RH90</accession>
<evidence type="ECO:0000313" key="1">
    <source>
        <dbReference type="EMBL" id="CAG5074614.1"/>
    </source>
</evidence>
<reference evidence="1 2" key="1">
    <citation type="submission" date="2021-04" db="EMBL/GenBank/DDBJ databases">
        <authorList>
            <person name="Rodrigo-Torres L."/>
            <person name="Arahal R. D."/>
            <person name="Lucena T."/>
        </authorList>
    </citation>
    <scope>NUCLEOTIDE SEQUENCE [LARGE SCALE GENOMIC DNA]</scope>
    <source>
        <strain evidence="1 2">CECT 9623</strain>
    </source>
</reference>
<comment type="caution">
    <text evidence="1">The sequence shown here is derived from an EMBL/GenBank/DDBJ whole genome shotgun (WGS) entry which is preliminary data.</text>
</comment>
<evidence type="ECO:0000313" key="2">
    <source>
        <dbReference type="Proteomes" id="UP000679725"/>
    </source>
</evidence>
<protein>
    <submittedName>
        <fullName evidence="1">Uncharacterized protein</fullName>
    </submittedName>
</protein>
<dbReference type="EMBL" id="CAJRAU010000012">
    <property type="protein sequence ID" value="CAG5074614.1"/>
    <property type="molecule type" value="Genomic_DNA"/>
</dbReference>
<gene>
    <name evidence="1" type="ORF">DYBT9623_05301</name>
</gene>
<keyword evidence="2" id="KW-1185">Reference proteome</keyword>
<name>A0ABN7RH90_9BACT</name>